<feature type="region of interest" description="Disordered" evidence="1">
    <location>
        <begin position="36"/>
        <end position="91"/>
    </location>
</feature>
<organism evidence="2 3">
    <name type="scientific">Trichonephila inaurata madagascariensis</name>
    <dbReference type="NCBI Taxonomy" id="2747483"/>
    <lineage>
        <taxon>Eukaryota</taxon>
        <taxon>Metazoa</taxon>
        <taxon>Ecdysozoa</taxon>
        <taxon>Arthropoda</taxon>
        <taxon>Chelicerata</taxon>
        <taxon>Arachnida</taxon>
        <taxon>Araneae</taxon>
        <taxon>Araneomorphae</taxon>
        <taxon>Entelegynae</taxon>
        <taxon>Araneoidea</taxon>
        <taxon>Nephilidae</taxon>
        <taxon>Trichonephila</taxon>
        <taxon>Trichonephila inaurata</taxon>
    </lineage>
</organism>
<feature type="compositionally biased region" description="Polar residues" evidence="1">
    <location>
        <begin position="76"/>
        <end position="85"/>
    </location>
</feature>
<evidence type="ECO:0000313" key="3">
    <source>
        <dbReference type="Proteomes" id="UP000886998"/>
    </source>
</evidence>
<evidence type="ECO:0000256" key="1">
    <source>
        <dbReference type="SAM" id="MobiDB-lite"/>
    </source>
</evidence>
<name>A0A8X7C0S8_9ARAC</name>
<protein>
    <submittedName>
        <fullName evidence="2">Uncharacterized protein</fullName>
    </submittedName>
</protein>
<dbReference type="EMBL" id="BMAV01007277">
    <property type="protein sequence ID" value="GFY50028.1"/>
    <property type="molecule type" value="Genomic_DNA"/>
</dbReference>
<dbReference type="Proteomes" id="UP000886998">
    <property type="component" value="Unassembled WGS sequence"/>
</dbReference>
<comment type="caution">
    <text evidence="2">The sequence shown here is derived from an EMBL/GenBank/DDBJ whole genome shotgun (WGS) entry which is preliminary data.</text>
</comment>
<keyword evidence="3" id="KW-1185">Reference proteome</keyword>
<accession>A0A8X7C0S8</accession>
<proteinExistence type="predicted"/>
<gene>
    <name evidence="2" type="primary">NCL1_28390</name>
    <name evidence="2" type="ORF">TNIN_117331</name>
</gene>
<reference evidence="2" key="1">
    <citation type="submission" date="2020-08" db="EMBL/GenBank/DDBJ databases">
        <title>Multicomponent nature underlies the extraordinary mechanical properties of spider dragline silk.</title>
        <authorList>
            <person name="Kono N."/>
            <person name="Nakamura H."/>
            <person name="Mori M."/>
            <person name="Yoshida Y."/>
            <person name="Ohtoshi R."/>
            <person name="Malay A.D."/>
            <person name="Moran D.A.P."/>
            <person name="Tomita M."/>
            <person name="Numata K."/>
            <person name="Arakawa K."/>
        </authorList>
    </citation>
    <scope>NUCLEOTIDE SEQUENCE</scope>
</reference>
<sequence>MMTEACRSASFAMACSTGPEGQMKCVENKDPNGNYAEAGCQSESWSSGESAGVESPGIIPYNKGSREVKELDQEQNKSINDTSKGNPKVYY</sequence>
<feature type="compositionally biased region" description="Basic and acidic residues" evidence="1">
    <location>
        <begin position="64"/>
        <end position="75"/>
    </location>
</feature>
<evidence type="ECO:0000313" key="2">
    <source>
        <dbReference type="EMBL" id="GFY50028.1"/>
    </source>
</evidence>
<dbReference type="AlphaFoldDB" id="A0A8X7C0S8"/>